<name>A0A168C368_9BACL</name>
<dbReference type="SUPFAM" id="SSF69360">
    <property type="entry name" value="Cell wall binding repeat"/>
    <property type="match status" value="1"/>
</dbReference>
<dbReference type="AlphaFoldDB" id="A0A168C368"/>
<evidence type="ECO:0008006" key="3">
    <source>
        <dbReference type="Google" id="ProtNLM"/>
    </source>
</evidence>
<dbReference type="STRING" id="494026.PGLA_26360"/>
<organism evidence="1 2">
    <name type="scientific">Paenibacillus glacialis</name>
    <dbReference type="NCBI Taxonomy" id="494026"/>
    <lineage>
        <taxon>Bacteria</taxon>
        <taxon>Bacillati</taxon>
        <taxon>Bacillota</taxon>
        <taxon>Bacilli</taxon>
        <taxon>Bacillales</taxon>
        <taxon>Paenibacillaceae</taxon>
        <taxon>Paenibacillus</taxon>
    </lineage>
</organism>
<dbReference type="InterPro" id="IPR032774">
    <property type="entry name" value="WG_beta_rep"/>
</dbReference>
<sequence>MKNDKWGYVDKKGKELIALQFDEINNFGEGLAHVLQNGEYGYINKAGEFVIQPQYAAAFPFTEGLAAVSINEKWGYIDKRNQVVIPYRYDYVYPFTFGLAAVELDGKWGFIDHSGKEIVTPQYNYVSYFKDGLAEVGRNGLNGFVDRTGKEVIKPQYETVSAFSDGLALVSTRDEYGLPVQGYINKYNQRVVGFNFGAFNFNGGPFENGKGVVSDNGEGTYYIVDKPSVKMNVHPATFRLMVDGEKENVQVFEIDGSTYMKLRDLAMVLNNTNKSFELDYNHESGMIYLTTQSRYTPVSGELAMTLLDKQTSATESDIALEINGDYLTMDAYTIQGNNYFRLSAIAQALNVGITEDPNGRAIKIDTSSEFLSKMNWYSWGW</sequence>
<dbReference type="Proteomes" id="UP000076967">
    <property type="component" value="Unassembled WGS sequence"/>
</dbReference>
<gene>
    <name evidence="1" type="ORF">PGLA_26360</name>
</gene>
<comment type="caution">
    <text evidence="1">The sequence shown here is derived from an EMBL/GenBank/DDBJ whole genome shotgun (WGS) entry which is preliminary data.</text>
</comment>
<dbReference type="EMBL" id="LVJH01000074">
    <property type="protein sequence ID" value="OAB33005.1"/>
    <property type="molecule type" value="Genomic_DNA"/>
</dbReference>
<dbReference type="PANTHER" id="PTHR37841:SF1">
    <property type="entry name" value="DUF3298 DOMAIN-CONTAINING PROTEIN"/>
    <property type="match status" value="1"/>
</dbReference>
<dbReference type="Pfam" id="PF14903">
    <property type="entry name" value="WG_beta_rep"/>
    <property type="match status" value="3"/>
</dbReference>
<keyword evidence="2" id="KW-1185">Reference proteome</keyword>
<evidence type="ECO:0000313" key="1">
    <source>
        <dbReference type="EMBL" id="OAB33005.1"/>
    </source>
</evidence>
<proteinExistence type="predicted"/>
<dbReference type="PANTHER" id="PTHR37841">
    <property type="entry name" value="GLR2918 PROTEIN"/>
    <property type="match status" value="1"/>
</dbReference>
<reference evidence="1 2" key="1">
    <citation type="submission" date="2016-03" db="EMBL/GenBank/DDBJ databases">
        <title>Draft genome sequence of Paenibacillus glacialis DSM 22343.</title>
        <authorList>
            <person name="Shin S.-K."/>
            <person name="Yi H."/>
        </authorList>
    </citation>
    <scope>NUCLEOTIDE SEQUENCE [LARGE SCALE GENOMIC DNA]</scope>
    <source>
        <strain evidence="1 2">DSM 22343</strain>
    </source>
</reference>
<evidence type="ECO:0000313" key="2">
    <source>
        <dbReference type="Proteomes" id="UP000076967"/>
    </source>
</evidence>
<protein>
    <recommendedName>
        <fullName evidence="3">WG repeat-containing protein</fullName>
    </recommendedName>
</protein>
<accession>A0A168C368</accession>